<comment type="subunit">
    <text evidence="5 6">Interacts with MinD and FtsZ.</text>
</comment>
<evidence type="ECO:0000256" key="2">
    <source>
        <dbReference type="ARBA" id="ARBA00022618"/>
    </source>
</evidence>
<dbReference type="PANTHER" id="PTHR34108:SF1">
    <property type="entry name" value="SEPTUM SITE-DETERMINING PROTEIN MINC"/>
    <property type="match status" value="1"/>
</dbReference>
<evidence type="ECO:0000256" key="6">
    <source>
        <dbReference type="HAMAP-Rule" id="MF_00267"/>
    </source>
</evidence>
<comment type="caution">
    <text evidence="9">The sequence shown here is derived from an EMBL/GenBank/DDBJ whole genome shotgun (WGS) entry which is preliminary data.</text>
</comment>
<evidence type="ECO:0000256" key="5">
    <source>
        <dbReference type="ARBA" id="ARBA00046874"/>
    </source>
</evidence>
<dbReference type="InterPro" id="IPR036145">
    <property type="entry name" value="MinC_C_sf"/>
</dbReference>
<comment type="similarity">
    <text evidence="1 6">Belongs to the MinC family.</text>
</comment>
<sequence>MKGDNRAQSTIERLLCPPYMKNRQNVMIKGTKNGLSLQLNDTCSYESLLRELDEKLADLQGRENDSPLISVRILAGNRLLTEEQREELKERIRYQKNLEVEEIVSNVLTKEESQRIVDEQLITSVTTIVRSGQVLEVPGDLLLVGDVNPGGTVRAGGNIFIMGALKGIAHAGFEGNKEAVIVASFMTPSQLRISDCITRPPDDHDQDGHHQMECAYIDDSQQIMIDRLQNLKHIRPNITRFKGGR</sequence>
<dbReference type="PANTHER" id="PTHR34108">
    <property type="entry name" value="SEPTUM SITE-DETERMINING PROTEIN MINC"/>
    <property type="match status" value="1"/>
</dbReference>
<evidence type="ECO:0000256" key="4">
    <source>
        <dbReference type="ARBA" id="ARBA00023306"/>
    </source>
</evidence>
<dbReference type="InterPro" id="IPR013033">
    <property type="entry name" value="MinC"/>
</dbReference>
<dbReference type="NCBIfam" id="TIGR01222">
    <property type="entry name" value="minC"/>
    <property type="match status" value="1"/>
</dbReference>
<name>A0ABQ4KF44_9BACI</name>
<feature type="domain" description="Septum formation inhibitor MinC C-terminal" evidence="7">
    <location>
        <begin position="125"/>
        <end position="225"/>
    </location>
</feature>
<dbReference type="HAMAP" id="MF_00267">
    <property type="entry name" value="MinC"/>
    <property type="match status" value="1"/>
</dbReference>
<dbReference type="Pfam" id="PF22642">
    <property type="entry name" value="MinC_N_1"/>
    <property type="match status" value="1"/>
</dbReference>
<dbReference type="Proteomes" id="UP000679950">
    <property type="component" value="Unassembled WGS sequence"/>
</dbReference>
<evidence type="ECO:0000313" key="10">
    <source>
        <dbReference type="Proteomes" id="UP000679950"/>
    </source>
</evidence>
<dbReference type="InterPro" id="IPR055219">
    <property type="entry name" value="MinC_N_1"/>
</dbReference>
<dbReference type="EMBL" id="BORB01000001">
    <property type="protein sequence ID" value="GIN55922.1"/>
    <property type="molecule type" value="Genomic_DNA"/>
</dbReference>
<organism evidence="9 10">
    <name type="scientific">Lederbergia ruris</name>
    <dbReference type="NCBI Taxonomy" id="217495"/>
    <lineage>
        <taxon>Bacteria</taxon>
        <taxon>Bacillati</taxon>
        <taxon>Bacillota</taxon>
        <taxon>Bacilli</taxon>
        <taxon>Bacillales</taxon>
        <taxon>Bacillaceae</taxon>
        <taxon>Lederbergia</taxon>
    </lineage>
</organism>
<dbReference type="Gene3D" id="2.160.20.70">
    <property type="match status" value="1"/>
</dbReference>
<proteinExistence type="inferred from homology"/>
<dbReference type="InterPro" id="IPR016098">
    <property type="entry name" value="CAP/MinC_C"/>
</dbReference>
<protein>
    <recommendedName>
        <fullName evidence="6">Probable septum site-determining protein MinC</fullName>
    </recommendedName>
</protein>
<comment type="function">
    <text evidence="6">Cell division inhibitor that blocks the formation of polar Z ring septums. Rapidly oscillates between the poles of the cell to destabilize FtsZ filaments that have formed before they mature into polar Z rings. Prevents FtsZ polymerization.</text>
</comment>
<dbReference type="Gene3D" id="3.30.160.540">
    <property type="match status" value="1"/>
</dbReference>
<keyword evidence="10" id="KW-1185">Reference proteome</keyword>
<gene>
    <name evidence="6 9" type="primary">minC</name>
    <name evidence="9" type="ORF">J8TS2_02410</name>
</gene>
<feature type="domain" description="Septum site-determining protein MinC N-terminal" evidence="8">
    <location>
        <begin position="26"/>
        <end position="103"/>
    </location>
</feature>
<dbReference type="InterPro" id="IPR005526">
    <property type="entry name" value="Septum_form_inhib_MinC_C"/>
</dbReference>
<dbReference type="SUPFAM" id="SSF63848">
    <property type="entry name" value="Cell-division inhibitor MinC, C-terminal domain"/>
    <property type="match status" value="1"/>
</dbReference>
<keyword evidence="4 6" id="KW-0131">Cell cycle</keyword>
<evidence type="ECO:0000259" key="7">
    <source>
        <dbReference type="Pfam" id="PF03775"/>
    </source>
</evidence>
<evidence type="ECO:0000256" key="3">
    <source>
        <dbReference type="ARBA" id="ARBA00023210"/>
    </source>
</evidence>
<keyword evidence="3 6" id="KW-0717">Septation</keyword>
<reference evidence="9 10" key="1">
    <citation type="submission" date="2021-03" db="EMBL/GenBank/DDBJ databases">
        <title>Antimicrobial resistance genes in bacteria isolated from Japanese honey, and their potential for conferring macrolide and lincosamide resistance in the American foulbrood pathogen Paenibacillus larvae.</title>
        <authorList>
            <person name="Okamoto M."/>
            <person name="Kumagai M."/>
            <person name="Kanamori H."/>
            <person name="Takamatsu D."/>
        </authorList>
    </citation>
    <scope>NUCLEOTIDE SEQUENCE [LARGE SCALE GENOMIC DNA]</scope>
    <source>
        <strain evidence="9 10">J8TS2</strain>
    </source>
</reference>
<evidence type="ECO:0000313" key="9">
    <source>
        <dbReference type="EMBL" id="GIN55922.1"/>
    </source>
</evidence>
<keyword evidence="2 6" id="KW-0132">Cell division</keyword>
<evidence type="ECO:0000259" key="8">
    <source>
        <dbReference type="Pfam" id="PF22642"/>
    </source>
</evidence>
<dbReference type="Pfam" id="PF03775">
    <property type="entry name" value="MinC_C"/>
    <property type="match status" value="1"/>
</dbReference>
<accession>A0ABQ4KF44</accession>
<evidence type="ECO:0000256" key="1">
    <source>
        <dbReference type="ARBA" id="ARBA00006291"/>
    </source>
</evidence>